<feature type="binding site" evidence="19">
    <location>
        <begin position="250"/>
        <end position="254"/>
    </location>
    <ligand>
        <name>GTP</name>
        <dbReference type="ChEBI" id="CHEBI:37565"/>
    </ligand>
</feature>
<feature type="binding site" evidence="19">
    <location>
        <position position="27"/>
    </location>
    <ligand>
        <name>Mg(2+)</name>
        <dbReference type="ChEBI" id="CHEBI:18420"/>
        <label>1</label>
    </ligand>
</feature>
<dbReference type="InterPro" id="IPR017945">
    <property type="entry name" value="DHBP_synth_RibB-like_a/b_dom"/>
</dbReference>
<dbReference type="EC" id="3.5.4.25" evidence="19"/>
<evidence type="ECO:0000256" key="2">
    <source>
        <dbReference type="ARBA" id="ARBA00001936"/>
    </source>
</evidence>
<dbReference type="Gene3D" id="3.40.50.10990">
    <property type="entry name" value="GTP cyclohydrolase II"/>
    <property type="match status" value="1"/>
</dbReference>
<evidence type="ECO:0000256" key="8">
    <source>
        <dbReference type="ARBA" id="ARBA00022723"/>
    </source>
</evidence>
<dbReference type="FunFam" id="3.90.870.10:FF:000001">
    <property type="entry name" value="Riboflavin biosynthesis protein RibBA"/>
    <property type="match status" value="1"/>
</dbReference>
<accession>A0A9X2BNH3</accession>
<feature type="site" description="Essential for DHBP synthase activity" evidence="19">
    <location>
        <position position="124"/>
    </location>
</feature>
<dbReference type="NCBIfam" id="NF006803">
    <property type="entry name" value="PRK09311.1"/>
    <property type="match status" value="1"/>
</dbReference>
<dbReference type="GO" id="GO:0030145">
    <property type="term" value="F:manganese ion binding"/>
    <property type="evidence" value="ECO:0007669"/>
    <property type="project" value="UniProtKB-UniRule"/>
</dbReference>
<comment type="similarity">
    <text evidence="6 19">In the N-terminal section; belongs to the DHBP synthase family.</text>
</comment>
<feature type="binding site" evidence="19">
    <location>
        <position position="255"/>
    </location>
    <ligand>
        <name>Zn(2+)</name>
        <dbReference type="ChEBI" id="CHEBI:29105"/>
        <note>catalytic</note>
    </ligand>
</feature>
<keyword evidence="14 19" id="KW-0464">Manganese</keyword>
<evidence type="ECO:0000256" key="6">
    <source>
        <dbReference type="ARBA" id="ARBA00005520"/>
    </source>
</evidence>
<evidence type="ECO:0000256" key="4">
    <source>
        <dbReference type="ARBA" id="ARBA00004853"/>
    </source>
</evidence>
<sequence length="408" mass="45673">MLDRVEEAIYELMRGKVILVVDDEDRENEGDFVALAEKATPEVINFMITQGRGLVCLPITAERAEELDLQPMVAQNTDNHGTAFTVSIDHKDTTTGISAYERSLTVKAIMDPNAKASDFRRPGHMFPLIAKKGGVLRRAGHTEAAVDLARMCGAYPAGVICEVIKEDGTMARLPDLVEIAKTYDLKLISVKDLIHYRNEKEKLVTREVEVRMPTDYGEFRAVAYTNDVDNKEHVALVKGEIDGDEPVLVRVHSECLTGDVFHSHRCDCGPQFEAALRQIEEAGKGVLLYMRQEGRGIGLINKLKAYKLQEQGFDTVDANLKLGFPADLRDYGIGAQILKDLGVRQIRLMTNNPRKIKGLEGYGLEVVERVPIQMKENEDNTKYLHTKQAKLGHLLKFDDLEQDESSHV</sequence>
<feature type="binding site" evidence="19">
    <location>
        <position position="271"/>
    </location>
    <ligand>
        <name>GTP</name>
        <dbReference type="ChEBI" id="CHEBI:37565"/>
    </ligand>
</feature>
<evidence type="ECO:0000259" key="20">
    <source>
        <dbReference type="Pfam" id="PF00925"/>
    </source>
</evidence>
<feature type="binding site" evidence="19">
    <location>
        <position position="355"/>
    </location>
    <ligand>
        <name>GTP</name>
        <dbReference type="ChEBI" id="CHEBI:37565"/>
    </ligand>
</feature>
<evidence type="ECO:0000256" key="16">
    <source>
        <dbReference type="ARBA" id="ARBA00023268"/>
    </source>
</evidence>
<evidence type="ECO:0000256" key="11">
    <source>
        <dbReference type="ARBA" id="ARBA00022833"/>
    </source>
</evidence>
<feature type="site" description="Essential for DHBP synthase activity" evidence="19">
    <location>
        <position position="162"/>
    </location>
</feature>
<keyword evidence="16 19" id="KW-0511">Multifunctional enzyme</keyword>
<evidence type="ECO:0000256" key="10">
    <source>
        <dbReference type="ARBA" id="ARBA00022801"/>
    </source>
</evidence>
<evidence type="ECO:0000256" key="3">
    <source>
        <dbReference type="ARBA" id="ARBA00002284"/>
    </source>
</evidence>
<feature type="binding site" evidence="19">
    <location>
        <position position="27"/>
    </location>
    <ligand>
        <name>Mg(2+)</name>
        <dbReference type="ChEBI" id="CHEBI:18420"/>
        <label>2</label>
    </ligand>
</feature>
<feature type="binding site" evidence="19">
    <location>
        <position position="141"/>
    </location>
    <ligand>
        <name>Mg(2+)</name>
        <dbReference type="ChEBI" id="CHEBI:18420"/>
        <label>2</label>
    </ligand>
</feature>
<evidence type="ECO:0000256" key="12">
    <source>
        <dbReference type="ARBA" id="ARBA00022842"/>
    </source>
</evidence>
<dbReference type="NCBIfam" id="TIGR00505">
    <property type="entry name" value="ribA"/>
    <property type="match status" value="1"/>
</dbReference>
<dbReference type="NCBIfam" id="NF001591">
    <property type="entry name" value="PRK00393.1"/>
    <property type="match status" value="1"/>
</dbReference>
<feature type="region of interest" description="GTP cyclohydrolase II" evidence="19">
    <location>
        <begin position="200"/>
        <end position="408"/>
    </location>
</feature>
<keyword evidence="8 19" id="KW-0479">Metal-binding</keyword>
<evidence type="ECO:0000313" key="22">
    <source>
        <dbReference type="Proteomes" id="UP001139534"/>
    </source>
</evidence>
<evidence type="ECO:0000256" key="9">
    <source>
        <dbReference type="ARBA" id="ARBA00022741"/>
    </source>
</evidence>
<feature type="active site" description="Nucleophile; for GTP cyclohydrolase activity" evidence="19">
    <location>
        <position position="329"/>
    </location>
</feature>
<dbReference type="NCBIfam" id="TIGR00506">
    <property type="entry name" value="ribB"/>
    <property type="match status" value="1"/>
</dbReference>
<feature type="binding site" evidence="19">
    <location>
        <position position="266"/>
    </location>
    <ligand>
        <name>Zn(2+)</name>
        <dbReference type="ChEBI" id="CHEBI:29105"/>
        <note>catalytic</note>
    </ligand>
</feature>
<gene>
    <name evidence="19" type="primary">ribBA</name>
    <name evidence="21" type="ORF">M0651_03770</name>
</gene>
<dbReference type="GO" id="GO:0000287">
    <property type="term" value="F:magnesium ion binding"/>
    <property type="evidence" value="ECO:0007669"/>
    <property type="project" value="UniProtKB-UniRule"/>
</dbReference>
<dbReference type="HAMAP" id="MF_01283">
    <property type="entry name" value="RibBA"/>
    <property type="match status" value="1"/>
</dbReference>
<dbReference type="PANTHER" id="PTHR21327:SF18">
    <property type="entry name" value="3,4-DIHYDROXY-2-BUTANONE 4-PHOSPHATE SYNTHASE"/>
    <property type="match status" value="1"/>
</dbReference>
<keyword evidence="12 19" id="KW-0460">Magnesium</keyword>
<dbReference type="InterPro" id="IPR032677">
    <property type="entry name" value="GTP_cyclohydro_II"/>
</dbReference>
<dbReference type="FunFam" id="3.40.50.10990:FF:000001">
    <property type="entry name" value="Riboflavin biosynthesis protein RibBA"/>
    <property type="match status" value="1"/>
</dbReference>
<dbReference type="InterPro" id="IPR000422">
    <property type="entry name" value="DHBP_synthase_RibB"/>
</dbReference>
<dbReference type="EC" id="4.1.99.12" evidence="19"/>
<feature type="binding site" evidence="19">
    <location>
        <position position="268"/>
    </location>
    <ligand>
        <name>Zn(2+)</name>
        <dbReference type="ChEBI" id="CHEBI:29105"/>
        <note>catalytic</note>
    </ligand>
</feature>
<name>A0A9X2BNH3_9BACL</name>
<dbReference type="Gene3D" id="3.90.870.10">
    <property type="entry name" value="DHBP synthase"/>
    <property type="match status" value="1"/>
</dbReference>
<dbReference type="SUPFAM" id="SSF55821">
    <property type="entry name" value="YrdC/RibB"/>
    <property type="match status" value="1"/>
</dbReference>
<dbReference type="InterPro" id="IPR016299">
    <property type="entry name" value="Riboflavin_synth_RibBA"/>
</dbReference>
<feature type="binding site" evidence="19">
    <location>
        <begin position="293"/>
        <end position="295"/>
    </location>
    <ligand>
        <name>GTP</name>
        <dbReference type="ChEBI" id="CHEBI:37565"/>
    </ligand>
</feature>
<feature type="binding site" evidence="19">
    <location>
        <position position="162"/>
    </location>
    <ligand>
        <name>D-ribulose 5-phosphate</name>
        <dbReference type="ChEBI" id="CHEBI:58121"/>
    </ligand>
</feature>
<organism evidence="21 22">
    <name type="scientific">Paenibacillus mellifer</name>
    <dbReference type="NCBI Taxonomy" id="2937794"/>
    <lineage>
        <taxon>Bacteria</taxon>
        <taxon>Bacillati</taxon>
        <taxon>Bacillota</taxon>
        <taxon>Bacilli</taxon>
        <taxon>Bacillales</taxon>
        <taxon>Paenibacillaceae</taxon>
        <taxon>Paenibacillus</taxon>
    </lineage>
</organism>
<comment type="similarity">
    <text evidence="19">In the C-terminal section; belongs to the GTP cyclohydrolase II family.</text>
</comment>
<evidence type="ECO:0000256" key="18">
    <source>
        <dbReference type="ARBA" id="ARBA00049295"/>
    </source>
</evidence>
<dbReference type="GO" id="GO:0008686">
    <property type="term" value="F:3,4-dihydroxy-2-butanone-4-phosphate synthase activity"/>
    <property type="evidence" value="ECO:0007669"/>
    <property type="project" value="UniProtKB-UniRule"/>
</dbReference>
<dbReference type="GO" id="GO:0009231">
    <property type="term" value="P:riboflavin biosynthetic process"/>
    <property type="evidence" value="ECO:0007669"/>
    <property type="project" value="UniProtKB-UniRule"/>
</dbReference>
<dbReference type="PANTHER" id="PTHR21327">
    <property type="entry name" value="GTP CYCLOHYDROLASE II-RELATED"/>
    <property type="match status" value="1"/>
</dbReference>
<keyword evidence="22" id="KW-1185">Reference proteome</keyword>
<evidence type="ECO:0000256" key="13">
    <source>
        <dbReference type="ARBA" id="ARBA00023134"/>
    </source>
</evidence>
<dbReference type="AlphaFoldDB" id="A0A9X2BNH3"/>
<comment type="pathway">
    <text evidence="4 19">Cofactor biosynthesis; riboflavin biosynthesis; 5-amino-6-(D-ribitylamino)uracil from GTP: step 1/4.</text>
</comment>
<dbReference type="HAMAP" id="MF_00180">
    <property type="entry name" value="RibB"/>
    <property type="match status" value="1"/>
</dbReference>
<dbReference type="EMBL" id="JALPRK010000002">
    <property type="protein sequence ID" value="MCK8486287.1"/>
    <property type="molecule type" value="Genomic_DNA"/>
</dbReference>
<evidence type="ECO:0000256" key="7">
    <source>
        <dbReference type="ARBA" id="ARBA00022619"/>
    </source>
</evidence>
<keyword evidence="10 19" id="KW-0378">Hydrolase</keyword>
<dbReference type="GO" id="GO:0005829">
    <property type="term" value="C:cytosol"/>
    <property type="evidence" value="ECO:0007669"/>
    <property type="project" value="TreeGrafter"/>
</dbReference>
<dbReference type="GO" id="GO:0008270">
    <property type="term" value="F:zinc ion binding"/>
    <property type="evidence" value="ECO:0007669"/>
    <property type="project" value="UniProtKB-UniRule"/>
</dbReference>
<evidence type="ECO:0000256" key="14">
    <source>
        <dbReference type="ARBA" id="ARBA00023211"/>
    </source>
</evidence>
<feature type="binding site" evidence="19">
    <location>
        <position position="31"/>
    </location>
    <ligand>
        <name>D-ribulose 5-phosphate</name>
        <dbReference type="ChEBI" id="CHEBI:58121"/>
    </ligand>
</feature>
<comment type="catalytic activity">
    <reaction evidence="1 19">
        <text>D-ribulose 5-phosphate = (2S)-2-hydroxy-3-oxobutyl phosphate + formate + H(+)</text>
        <dbReference type="Rhea" id="RHEA:18457"/>
        <dbReference type="ChEBI" id="CHEBI:15378"/>
        <dbReference type="ChEBI" id="CHEBI:15740"/>
        <dbReference type="ChEBI" id="CHEBI:58121"/>
        <dbReference type="ChEBI" id="CHEBI:58830"/>
        <dbReference type="EC" id="4.1.99.12"/>
    </reaction>
</comment>
<dbReference type="Proteomes" id="UP001139534">
    <property type="component" value="Unassembled WGS sequence"/>
</dbReference>
<dbReference type="GO" id="GO:0005525">
    <property type="term" value="F:GTP binding"/>
    <property type="evidence" value="ECO:0007669"/>
    <property type="project" value="UniProtKB-KW"/>
</dbReference>
<dbReference type="Pfam" id="PF00925">
    <property type="entry name" value="GTP_cyclohydro2"/>
    <property type="match status" value="1"/>
</dbReference>
<keyword evidence="15 19" id="KW-0456">Lyase</keyword>
<comment type="cofactor">
    <cofactor evidence="2">
        <name>Mn(2+)</name>
        <dbReference type="ChEBI" id="CHEBI:29035"/>
    </cofactor>
</comment>
<comment type="function">
    <text evidence="17 19">Catalyzes the conversion of GTP to 2,5-diamino-6-ribosylamino-4(3H)-pyrimidinone 5'-phosphate (DARP), formate and pyrophosphate.</text>
</comment>
<dbReference type="PIRSF" id="PIRSF001259">
    <property type="entry name" value="RibA"/>
    <property type="match status" value="1"/>
</dbReference>
<keyword evidence="13 19" id="KW-0342">GTP-binding</keyword>
<comment type="pathway">
    <text evidence="5 19">Cofactor biosynthesis; riboflavin biosynthesis; 2-hydroxy-3-oxobutyl phosphate from D-ribulose 5-phosphate: step 1/1.</text>
</comment>
<comment type="function">
    <text evidence="3 19">Catalyzes the conversion of D-ribulose 5-phosphate to formate and 3,4-dihydroxy-2-butanone 4-phosphate.</text>
</comment>
<feature type="region of interest" description="DHBP synthase" evidence="19">
    <location>
        <begin position="1"/>
        <end position="199"/>
    </location>
</feature>
<dbReference type="InterPro" id="IPR000926">
    <property type="entry name" value="RibA"/>
</dbReference>
<feature type="binding site" evidence="19">
    <location>
        <position position="315"/>
    </location>
    <ligand>
        <name>GTP</name>
        <dbReference type="ChEBI" id="CHEBI:37565"/>
    </ligand>
</feature>
<dbReference type="Pfam" id="PF00926">
    <property type="entry name" value="DHBP_synthase"/>
    <property type="match status" value="1"/>
</dbReference>
<evidence type="ECO:0000256" key="17">
    <source>
        <dbReference type="ARBA" id="ARBA00043932"/>
    </source>
</evidence>
<feature type="domain" description="GTP cyclohydrolase II" evidence="20">
    <location>
        <begin position="206"/>
        <end position="371"/>
    </location>
</feature>
<keyword evidence="9 19" id="KW-0547">Nucleotide-binding</keyword>
<dbReference type="HAMAP" id="MF_00179">
    <property type="entry name" value="RibA"/>
    <property type="match status" value="1"/>
</dbReference>
<proteinExistence type="inferred from homology"/>
<comment type="cofactor">
    <cofactor evidence="19">
        <name>Mg(2+)</name>
        <dbReference type="ChEBI" id="CHEBI:18420"/>
    </cofactor>
    <cofactor evidence="19">
        <name>Mn(2+)</name>
        <dbReference type="ChEBI" id="CHEBI:29035"/>
    </cofactor>
    <text evidence="19">Binds 2 divalent metal cations per subunit. Magnesium or manganese.</text>
</comment>
<comment type="caution">
    <text evidence="21">The sequence shown here is derived from an EMBL/GenBank/DDBJ whole genome shotgun (WGS) entry which is preliminary data.</text>
</comment>
<evidence type="ECO:0000256" key="1">
    <source>
        <dbReference type="ARBA" id="ARBA00000141"/>
    </source>
</evidence>
<reference evidence="21" key="1">
    <citation type="submission" date="2022-04" db="EMBL/GenBank/DDBJ databases">
        <authorList>
            <person name="Seo M.-J."/>
        </authorList>
    </citation>
    <scope>NUCLEOTIDE SEQUENCE</scope>
    <source>
        <strain evidence="21">MBLB2552</strain>
    </source>
</reference>
<keyword evidence="11 19" id="KW-0862">Zinc</keyword>
<comment type="catalytic activity">
    <reaction evidence="18 19">
        <text>GTP + 4 H2O = 2,5-diamino-6-hydroxy-4-(5-phosphoribosylamino)-pyrimidine + formate + 2 phosphate + 3 H(+)</text>
        <dbReference type="Rhea" id="RHEA:23704"/>
        <dbReference type="ChEBI" id="CHEBI:15377"/>
        <dbReference type="ChEBI" id="CHEBI:15378"/>
        <dbReference type="ChEBI" id="CHEBI:15740"/>
        <dbReference type="ChEBI" id="CHEBI:37565"/>
        <dbReference type="ChEBI" id="CHEBI:43474"/>
        <dbReference type="ChEBI" id="CHEBI:58614"/>
        <dbReference type="EC" id="3.5.4.25"/>
    </reaction>
</comment>
<dbReference type="SUPFAM" id="SSF142695">
    <property type="entry name" value="RibA-like"/>
    <property type="match status" value="1"/>
</dbReference>
<evidence type="ECO:0000256" key="19">
    <source>
        <dbReference type="HAMAP-Rule" id="MF_01283"/>
    </source>
</evidence>
<dbReference type="GO" id="GO:0003935">
    <property type="term" value="F:GTP cyclohydrolase II activity"/>
    <property type="evidence" value="ECO:0007669"/>
    <property type="project" value="UniProtKB-UniRule"/>
</dbReference>
<feature type="binding site" evidence="19">
    <location>
        <begin position="26"/>
        <end position="27"/>
    </location>
    <ligand>
        <name>D-ribulose 5-phosphate</name>
        <dbReference type="ChEBI" id="CHEBI:58121"/>
    </ligand>
</feature>
<evidence type="ECO:0000256" key="15">
    <source>
        <dbReference type="ARBA" id="ARBA00023239"/>
    </source>
</evidence>
<dbReference type="InterPro" id="IPR036144">
    <property type="entry name" value="RibA-like_sf"/>
</dbReference>
<feature type="active site" description="Proton acceptor; for GTP cyclohydrolase activity" evidence="19">
    <location>
        <position position="327"/>
    </location>
</feature>
<feature type="binding site" evidence="19">
    <location>
        <position position="350"/>
    </location>
    <ligand>
        <name>GTP</name>
        <dbReference type="ChEBI" id="CHEBI:37565"/>
    </ligand>
</feature>
<comment type="cofactor">
    <cofactor evidence="19">
        <name>Zn(2+)</name>
        <dbReference type="ChEBI" id="CHEBI:29105"/>
    </cofactor>
    <text evidence="19">Binds 1 zinc ion per subunit.</text>
</comment>
<feature type="binding site" evidence="19">
    <location>
        <begin position="138"/>
        <end position="142"/>
    </location>
    <ligand>
        <name>D-ribulose 5-phosphate</name>
        <dbReference type="ChEBI" id="CHEBI:58121"/>
    </ligand>
</feature>
<evidence type="ECO:0000256" key="5">
    <source>
        <dbReference type="ARBA" id="ARBA00004904"/>
    </source>
</evidence>
<evidence type="ECO:0000313" key="21">
    <source>
        <dbReference type="EMBL" id="MCK8486287.1"/>
    </source>
</evidence>
<dbReference type="CDD" id="cd00641">
    <property type="entry name" value="GTP_cyclohydro2"/>
    <property type="match status" value="1"/>
</dbReference>
<protein>
    <recommendedName>
        <fullName evidence="19">Riboflavin biosynthesis protein RibBA</fullName>
    </recommendedName>
    <domain>
        <recommendedName>
            <fullName evidence="19">3,4-dihydroxy-2-butanone 4-phosphate synthase</fullName>
            <shortName evidence="19">DHBP synthase</shortName>
            <ecNumber evidence="19">4.1.99.12</ecNumber>
        </recommendedName>
    </domain>
    <domain>
        <recommendedName>
            <fullName evidence="19">GTP cyclohydrolase-2</fullName>
            <ecNumber evidence="19">3.5.4.25</ecNumber>
        </recommendedName>
        <alternativeName>
            <fullName evidence="19">GTP cyclohydrolase II</fullName>
        </alternativeName>
    </domain>
</protein>
<keyword evidence="7 19" id="KW-0686">Riboflavin biosynthesis</keyword>